<accession>A0A1M5TEK1</accession>
<dbReference type="STRING" id="573501.SAMN04487999_0329"/>
<dbReference type="OrthoDB" id="9771846at2"/>
<evidence type="ECO:0000313" key="3">
    <source>
        <dbReference type="EMBL" id="SHH49152.1"/>
    </source>
</evidence>
<proteinExistence type="predicted"/>
<gene>
    <name evidence="2" type="ORF">DSM01_2145</name>
    <name evidence="3" type="ORF">SAMN04487999_0329</name>
</gene>
<dbReference type="CDD" id="cd04186">
    <property type="entry name" value="GT_2_like_c"/>
    <property type="match status" value="1"/>
</dbReference>
<dbReference type="EMBL" id="FQXT01000001">
    <property type="protein sequence ID" value="SHH49152.1"/>
    <property type="molecule type" value="Genomic_DNA"/>
</dbReference>
<keyword evidence="3" id="KW-0808">Transferase</keyword>
<feature type="domain" description="Glycosyltransferase 2-like" evidence="1">
    <location>
        <begin position="4"/>
        <end position="177"/>
    </location>
</feature>
<dbReference type="Pfam" id="PF00535">
    <property type="entry name" value="Glycos_transf_2"/>
    <property type="match status" value="1"/>
</dbReference>
<reference evidence="3" key="1">
    <citation type="submission" date="2016-11" db="EMBL/GenBank/DDBJ databases">
        <authorList>
            <person name="Jaros S."/>
            <person name="Januszkiewicz K."/>
            <person name="Wedrychowicz H."/>
        </authorList>
    </citation>
    <scope>NUCLEOTIDE SEQUENCE [LARGE SCALE GENOMIC DNA]</scope>
    <source>
        <strain evidence="3">DSM 19859</strain>
    </source>
</reference>
<dbReference type="InterPro" id="IPR029044">
    <property type="entry name" value="Nucleotide-diphossugar_trans"/>
</dbReference>
<dbReference type="GO" id="GO:0016740">
    <property type="term" value="F:transferase activity"/>
    <property type="evidence" value="ECO:0007669"/>
    <property type="project" value="UniProtKB-KW"/>
</dbReference>
<dbReference type="EMBL" id="QOVN01000004">
    <property type="protein sequence ID" value="RXG28684.1"/>
    <property type="molecule type" value="Genomic_DNA"/>
</dbReference>
<keyword evidence="5" id="KW-1185">Reference proteome</keyword>
<evidence type="ECO:0000313" key="4">
    <source>
        <dbReference type="Proteomes" id="UP000184240"/>
    </source>
</evidence>
<reference evidence="2 5" key="3">
    <citation type="submission" date="2018-07" db="EMBL/GenBank/DDBJ databases">
        <title>Leeuwenhoekiella genomics.</title>
        <authorList>
            <person name="Tahon G."/>
            <person name="Willems A."/>
        </authorList>
    </citation>
    <scope>NUCLEOTIDE SEQUENCE [LARGE SCALE GENOMIC DNA]</scope>
    <source>
        <strain evidence="2 5">LMG 24856</strain>
    </source>
</reference>
<dbReference type="Proteomes" id="UP000290037">
    <property type="component" value="Unassembled WGS sequence"/>
</dbReference>
<sequence>MLLSVIILSYKVPYYLQLCLESVQRATQDIEAEIIVADNNSSDETAHLVTTYFPQVHFIENSENLGFARAYNQAAQQAKGRYFCILNPDTVLPEACFKTLLAFAEKQQNFGALGPRLIDGAGAYLPESKRNIPNPKVALKKMTGDTSSYYANQLAQDEVGLAPVLVGAFMLITQSAYHELGGFDEAFFMYGEDIDLSYRLLQLGYANFYCGNLSVIHFKGESTIKDRRYFRRFYKAMHIFQRKHFSQGFVSDKLLALVLNFLAFSKKQEALYKTMSEESLERAYWCSDSEIPKGLVTKLEPQMKCESVRLDQITTKLPPGILIFDMNALSFTEVISTMQLLKNSKNRFRIRPSNCNFILGSDASTHRGALLKW</sequence>
<dbReference type="SUPFAM" id="SSF53448">
    <property type="entry name" value="Nucleotide-diphospho-sugar transferases"/>
    <property type="match status" value="1"/>
</dbReference>
<organism evidence="3 4">
    <name type="scientific">Leeuwenhoekiella palythoae</name>
    <dbReference type="NCBI Taxonomy" id="573501"/>
    <lineage>
        <taxon>Bacteria</taxon>
        <taxon>Pseudomonadati</taxon>
        <taxon>Bacteroidota</taxon>
        <taxon>Flavobacteriia</taxon>
        <taxon>Flavobacteriales</taxon>
        <taxon>Flavobacteriaceae</taxon>
        <taxon>Leeuwenhoekiella</taxon>
    </lineage>
</organism>
<dbReference type="Gene3D" id="3.90.550.10">
    <property type="entry name" value="Spore Coat Polysaccharide Biosynthesis Protein SpsA, Chain A"/>
    <property type="match status" value="1"/>
</dbReference>
<dbReference type="AlphaFoldDB" id="A0A1M5TEK1"/>
<evidence type="ECO:0000313" key="5">
    <source>
        <dbReference type="Proteomes" id="UP000290037"/>
    </source>
</evidence>
<dbReference type="PANTHER" id="PTHR43179">
    <property type="entry name" value="RHAMNOSYLTRANSFERASE WBBL"/>
    <property type="match status" value="1"/>
</dbReference>
<dbReference type="RefSeq" id="WP_072979661.1">
    <property type="nucleotide sequence ID" value="NZ_FQXT01000001.1"/>
</dbReference>
<evidence type="ECO:0000259" key="1">
    <source>
        <dbReference type="Pfam" id="PF00535"/>
    </source>
</evidence>
<dbReference type="Proteomes" id="UP000184240">
    <property type="component" value="Unassembled WGS sequence"/>
</dbReference>
<protein>
    <submittedName>
        <fullName evidence="2">GT2 family glycosyltransferase</fullName>
    </submittedName>
    <submittedName>
        <fullName evidence="3">Glycosyltransferase, GT2 family</fullName>
    </submittedName>
</protein>
<reference evidence="4" key="2">
    <citation type="submission" date="2016-11" db="EMBL/GenBank/DDBJ databases">
        <authorList>
            <person name="Varghese N."/>
            <person name="Submissions S."/>
        </authorList>
    </citation>
    <scope>NUCLEOTIDE SEQUENCE [LARGE SCALE GENOMIC DNA]</scope>
    <source>
        <strain evidence="4">DSM 19859</strain>
    </source>
</reference>
<dbReference type="InterPro" id="IPR001173">
    <property type="entry name" value="Glyco_trans_2-like"/>
</dbReference>
<name>A0A1M5TEK1_9FLAO</name>
<dbReference type="PANTHER" id="PTHR43179:SF7">
    <property type="entry name" value="RHAMNOSYLTRANSFERASE WBBL"/>
    <property type="match status" value="1"/>
</dbReference>
<evidence type="ECO:0000313" key="2">
    <source>
        <dbReference type="EMBL" id="RXG28684.1"/>
    </source>
</evidence>